<evidence type="ECO:0000313" key="3">
    <source>
        <dbReference type="Proteomes" id="UP000542342"/>
    </source>
</evidence>
<dbReference type="EMBL" id="JACEFB010000001">
    <property type="protein sequence ID" value="MBA2225051.1"/>
    <property type="molecule type" value="Genomic_DNA"/>
</dbReference>
<proteinExistence type="predicted"/>
<dbReference type="InterPro" id="IPR036856">
    <property type="entry name" value="Ald_Oxase/Xan_DH_a/b_sf"/>
</dbReference>
<organism evidence="2 3">
    <name type="scientific">Thermogemmata fonticola</name>
    <dbReference type="NCBI Taxonomy" id="2755323"/>
    <lineage>
        <taxon>Bacteria</taxon>
        <taxon>Pseudomonadati</taxon>
        <taxon>Planctomycetota</taxon>
        <taxon>Planctomycetia</taxon>
        <taxon>Gemmatales</taxon>
        <taxon>Gemmataceae</taxon>
        <taxon>Thermogemmata</taxon>
    </lineage>
</organism>
<accession>A0A7V9AAF5</accession>
<comment type="caution">
    <text evidence="2">The sequence shown here is derived from an EMBL/GenBank/DDBJ whole genome shotgun (WGS) entry which is preliminary data.</text>
</comment>
<dbReference type="Pfam" id="PF20256">
    <property type="entry name" value="MoCoBD_2"/>
    <property type="match status" value="1"/>
</dbReference>
<dbReference type="Pfam" id="PF02738">
    <property type="entry name" value="MoCoBD_1"/>
    <property type="match status" value="1"/>
</dbReference>
<sequence length="802" mass="85620">MVEGWPKQRRVLGSKVSRLDGPAKATGLAKYTYDINRPGMLHGVIVRCPYAHARIKAIDSSATRKSPGFRALTIIGVSRDGIVVAVDGNKVTCTPAGKKKVKEERFTVTVDDRVVIIKNNKLVPLREVQVGDRVTIEAEQDAVGRELFFAGEEIAAVAADTEEHARDAARALRVEYEVLEHVVHEDEVLKDRKKRTVPAPSNYSEGKAATQGDVEAGFREADAVVEATYGVPVISHQCLESHGLVAEWTADGGLTVWASTQATVATAQQLAARFGLPAARVNCITHYMGGGFGSKFGPDVQGFAAAELARRAGAPVKIMLDREAEITTAGNRPSAIGTVKIGGKKDGTITAYAVDCYGTPGYTGGATVNLNLLPYVYTDAIPNWKRSHAVVYINAGAARAMRAPGHPQNCVLTEFAIDDLAARLGIDPLIIRRKNLPPNNPKAPPNSWAARRNTIYNEQIDIAVQLSGWKEKWHPPGQGKQTGPYRHGIGMALHTWGGFAAGQPNECFVIIGRDGSIVARTSTQDLGTGQRTVTAVVVAEILGQDPASIITEIGESRFGLSSGSGGSTTCPSQAPAALRAAQAARDDLFQKVAPKVQANPADLAIAPGKVVDRKTGREWPWKEFCARLGMEEARGRGEWSLGIANEPGNETISSGQVGGVQVAEVSVDVETGLVRVHHIVAVQDCGLVVNRLTCESQVAGGVIMGLNYALFEECIRDRATGRQLNADMEFYKLGGLGDMPKITVHLQDMPERGVIGIGEPPVISTAAAVGNAVFNALGVRVPFLPLTPWRVLQALAQGGKVR</sequence>
<dbReference type="SMART" id="SM01008">
    <property type="entry name" value="Ald_Xan_dh_C"/>
    <property type="match status" value="1"/>
</dbReference>
<gene>
    <name evidence="2" type="ORF">H0921_02630</name>
</gene>
<dbReference type="InterPro" id="IPR000674">
    <property type="entry name" value="Ald_Oxase/Xan_DH_a/b"/>
</dbReference>
<dbReference type="InterPro" id="IPR037165">
    <property type="entry name" value="AldOxase/xan_DH_Mopterin-bd_sf"/>
</dbReference>
<dbReference type="Pfam" id="PF01315">
    <property type="entry name" value="Ald_Xan_dh_C"/>
    <property type="match status" value="1"/>
</dbReference>
<dbReference type="Gene3D" id="3.30.365.10">
    <property type="entry name" value="Aldehyde oxidase/xanthine dehydrogenase, molybdopterin binding domain"/>
    <property type="match status" value="4"/>
</dbReference>
<dbReference type="PANTHER" id="PTHR47495:SF1">
    <property type="entry name" value="BLL3820 PROTEIN"/>
    <property type="match status" value="1"/>
</dbReference>
<dbReference type="AlphaFoldDB" id="A0A7V9AAF5"/>
<dbReference type="GO" id="GO:0016491">
    <property type="term" value="F:oxidoreductase activity"/>
    <property type="evidence" value="ECO:0007669"/>
    <property type="project" value="InterPro"/>
</dbReference>
<reference evidence="2 3" key="1">
    <citation type="submission" date="2020-07" db="EMBL/GenBank/DDBJ databases">
        <title>Thermogemmata thermophila gen. nov., sp. nov., a novel moderate thermophilic planctomycete from a Kamchatka hot spring.</title>
        <authorList>
            <person name="Elcheninov A.G."/>
            <person name="Podosokorskaya O.A."/>
            <person name="Kovaleva O.L."/>
            <person name="Novikov A."/>
            <person name="Bonch-Osmolovskaya E.A."/>
            <person name="Toshchakov S.V."/>
            <person name="Kublanov I.V."/>
        </authorList>
    </citation>
    <scope>NUCLEOTIDE SEQUENCE [LARGE SCALE GENOMIC DNA]</scope>
    <source>
        <strain evidence="2 3">2918</strain>
    </source>
</reference>
<dbReference type="Gene3D" id="3.90.1170.50">
    <property type="entry name" value="Aldehyde oxidase/xanthine dehydrogenase, a/b hammerhead"/>
    <property type="match status" value="1"/>
</dbReference>
<dbReference type="Proteomes" id="UP000542342">
    <property type="component" value="Unassembled WGS sequence"/>
</dbReference>
<dbReference type="InterPro" id="IPR008274">
    <property type="entry name" value="AldOxase/xan_DH_MoCoBD1"/>
</dbReference>
<evidence type="ECO:0000259" key="1">
    <source>
        <dbReference type="SMART" id="SM01008"/>
    </source>
</evidence>
<keyword evidence="3" id="KW-1185">Reference proteome</keyword>
<dbReference type="RefSeq" id="WP_194536452.1">
    <property type="nucleotide sequence ID" value="NZ_JACEFB010000001.1"/>
</dbReference>
<protein>
    <submittedName>
        <fullName evidence="2">Xanthine dehydrogenase family protein molybdopterin-binding subunit</fullName>
    </submittedName>
</protein>
<dbReference type="PANTHER" id="PTHR47495">
    <property type="entry name" value="ALDEHYDE DEHYDROGENASE"/>
    <property type="match status" value="1"/>
</dbReference>
<dbReference type="InterPro" id="IPR046867">
    <property type="entry name" value="AldOxase/xan_DH_MoCoBD2"/>
</dbReference>
<dbReference type="SUPFAM" id="SSF54665">
    <property type="entry name" value="CO dehydrogenase molybdoprotein N-domain-like"/>
    <property type="match status" value="2"/>
</dbReference>
<dbReference type="InterPro" id="IPR052516">
    <property type="entry name" value="N-heterocyclic_Hydroxylase"/>
</dbReference>
<evidence type="ECO:0000313" key="2">
    <source>
        <dbReference type="EMBL" id="MBA2225051.1"/>
    </source>
</evidence>
<feature type="domain" description="Aldehyde oxidase/xanthine dehydrogenase a/b hammerhead" evidence="1">
    <location>
        <begin position="26"/>
        <end position="180"/>
    </location>
</feature>
<dbReference type="SUPFAM" id="SSF56003">
    <property type="entry name" value="Molybdenum cofactor-binding domain"/>
    <property type="match status" value="1"/>
</dbReference>
<name>A0A7V9AAF5_9BACT</name>